<dbReference type="Pfam" id="PF00672">
    <property type="entry name" value="HAMP"/>
    <property type="match status" value="1"/>
</dbReference>
<evidence type="ECO:0000256" key="8">
    <source>
        <dbReference type="ARBA" id="ARBA00023136"/>
    </source>
</evidence>
<dbReference type="CDD" id="cd06225">
    <property type="entry name" value="HAMP"/>
    <property type="match status" value="1"/>
</dbReference>
<dbReference type="InterPro" id="IPR003660">
    <property type="entry name" value="HAMP_dom"/>
</dbReference>
<dbReference type="GO" id="GO:0004888">
    <property type="term" value="F:transmembrane signaling receptor activity"/>
    <property type="evidence" value="ECO:0007669"/>
    <property type="project" value="InterPro"/>
</dbReference>
<dbReference type="PANTHER" id="PTHR43531">
    <property type="entry name" value="PROTEIN ICFG"/>
    <property type="match status" value="1"/>
</dbReference>
<name>V5TZ33_9ENTR</name>
<evidence type="ECO:0000259" key="14">
    <source>
        <dbReference type="PROSITE" id="PS50111"/>
    </source>
</evidence>
<keyword evidence="4" id="KW-0145">Chemotaxis</keyword>
<dbReference type="SUPFAM" id="SSF58104">
    <property type="entry name" value="Methyl-accepting chemotaxis protein (MCP) signaling domain"/>
    <property type="match status" value="1"/>
</dbReference>
<dbReference type="PROSITE" id="PS50111">
    <property type="entry name" value="CHEMOTAXIS_TRANSDUC_2"/>
    <property type="match status" value="1"/>
</dbReference>
<dbReference type="FunFam" id="1.10.287.950:FF:000001">
    <property type="entry name" value="Methyl-accepting chemotaxis sensory transducer"/>
    <property type="match status" value="1"/>
</dbReference>
<reference evidence="16 17" key="1">
    <citation type="journal article" date="2014" name="Genome Announc.">
        <title>Complete Genome Sequence of Cronobacter sakazakii Strain CMCC 45402.</title>
        <authorList>
            <person name="Zhao Z."/>
            <person name="Wang L."/>
            <person name="Wang B."/>
            <person name="Liang H."/>
            <person name="Ye Q."/>
            <person name="Zeng M."/>
        </authorList>
    </citation>
    <scope>NUCLEOTIDE SEQUENCE [LARGE SCALE GENOMIC DNA]</scope>
    <source>
        <strain evidence="17">45402</strain>
    </source>
</reference>
<dbReference type="HOGENOM" id="CLU_000445_107_16_6"/>
<evidence type="ECO:0000256" key="5">
    <source>
        <dbReference type="ARBA" id="ARBA00022519"/>
    </source>
</evidence>
<dbReference type="PROSITE" id="PS50885">
    <property type="entry name" value="HAMP"/>
    <property type="match status" value="1"/>
</dbReference>
<keyword evidence="12" id="KW-0175">Coiled coil</keyword>
<dbReference type="CDD" id="cd19407">
    <property type="entry name" value="Tar_Tsr_sensor"/>
    <property type="match status" value="1"/>
</dbReference>
<evidence type="ECO:0000256" key="6">
    <source>
        <dbReference type="ARBA" id="ARBA00022692"/>
    </source>
</evidence>
<dbReference type="GO" id="GO:0005886">
    <property type="term" value="C:plasma membrane"/>
    <property type="evidence" value="ECO:0007669"/>
    <property type="project" value="UniProtKB-SubCell"/>
</dbReference>
<protein>
    <recommendedName>
        <fullName evidence="18">Methyl-accepting chemotaxis protein II</fullName>
    </recommendedName>
</protein>
<dbReference type="InterPro" id="IPR004089">
    <property type="entry name" value="MCPsignal_dom"/>
</dbReference>
<dbReference type="Gene3D" id="1.20.120.30">
    <property type="entry name" value="Aspartate receptor, ligand-binding domain"/>
    <property type="match status" value="1"/>
</dbReference>
<evidence type="ECO:0000256" key="13">
    <source>
        <dbReference type="SAM" id="Phobius"/>
    </source>
</evidence>
<evidence type="ECO:0000313" key="16">
    <source>
        <dbReference type="EMBL" id="AHB69975.1"/>
    </source>
</evidence>
<dbReference type="Pfam" id="PF00015">
    <property type="entry name" value="MCPsignal"/>
    <property type="match status" value="1"/>
</dbReference>
<dbReference type="KEGG" id="csi:P262_02267"/>
<dbReference type="NCBIfam" id="NF011622">
    <property type="entry name" value="PRK15048.1"/>
    <property type="match status" value="1"/>
</dbReference>
<evidence type="ECO:0008006" key="18">
    <source>
        <dbReference type="Google" id="ProtNLM"/>
    </source>
</evidence>
<sequence length="556" mass="59440">MLNRIRVVSLLMMVLVVFALLQFISGGMFFSSLNENQQSFAASHQLRLQQAQLNQSWNLLLQTRINLSRSAARMMMNANNQQSSAKTDLLNTAKKVLAEADTHFNAFKGVTVDVPEINAAAGDVEQSYRDYFQALSELVQYLETGNMDAYFAQATQGKQNALEKAVMRYDDVNVRLAQQAWDESRSDFRVAQWQTGILAVLVVLVIALVWYGIRHVLLTPLAGVIHHIREIAAGNLTETITVTGRNEITELSASVQHMQQALIQTVSSVREGTDAIYSGTSEIAAGNTDLSSRTEEQASALEQTAASMEELTATVKQNAENARQASQLALSASETAQRGGKVVDGVVNTMHDIAASSKKISDITSVIDGIAFQTNILALNAAVEAARAGEQGRGFAVVAGEVRNLASRSAQAAKEIKALIEDSVSRVDSGSVLVESAGETMQEIVGAVTRVTDIMGEIASASDEQSRGIDQVALAVSEMDRVTQQNASLVQQSAAAASALEDQASRLSQAVAAFRLASARASAPRREPAAAPVSASPALAVASKPAVAGQDNWETF</sequence>
<evidence type="ECO:0000256" key="2">
    <source>
        <dbReference type="ARBA" id="ARBA00022475"/>
    </source>
</evidence>
<evidence type="ECO:0000259" key="15">
    <source>
        <dbReference type="PROSITE" id="PS50885"/>
    </source>
</evidence>
<keyword evidence="2" id="KW-1003">Cell membrane</keyword>
<keyword evidence="6 13" id="KW-0812">Transmembrane</keyword>
<accession>V5TZ33</accession>
<keyword evidence="7 13" id="KW-1133">Transmembrane helix</keyword>
<dbReference type="GO" id="GO:0006935">
    <property type="term" value="P:chemotaxis"/>
    <property type="evidence" value="ECO:0007669"/>
    <property type="project" value="UniProtKB-KW"/>
</dbReference>
<organism evidence="16 17">
    <name type="scientific">Cronobacter malonaticus</name>
    <dbReference type="NCBI Taxonomy" id="413503"/>
    <lineage>
        <taxon>Bacteria</taxon>
        <taxon>Pseudomonadati</taxon>
        <taxon>Pseudomonadota</taxon>
        <taxon>Gammaproteobacteria</taxon>
        <taxon>Enterobacterales</taxon>
        <taxon>Enterobacteriaceae</taxon>
        <taxon>Cronobacter</taxon>
    </lineage>
</organism>
<evidence type="ECO:0000256" key="9">
    <source>
        <dbReference type="ARBA" id="ARBA00023224"/>
    </source>
</evidence>
<evidence type="ECO:0000313" key="17">
    <source>
        <dbReference type="Proteomes" id="UP000018545"/>
    </source>
</evidence>
<dbReference type="InterPro" id="IPR051310">
    <property type="entry name" value="MCP_chemotaxis"/>
</dbReference>
<keyword evidence="8 13" id="KW-0472">Membrane</keyword>
<dbReference type="Pfam" id="PF02203">
    <property type="entry name" value="TarH"/>
    <property type="match status" value="1"/>
</dbReference>
<dbReference type="CDD" id="cd11386">
    <property type="entry name" value="MCP_signal"/>
    <property type="match status" value="1"/>
</dbReference>
<proteinExistence type="inferred from homology"/>
<keyword evidence="3" id="KW-0488">Methylation</keyword>
<evidence type="ECO:0000256" key="7">
    <source>
        <dbReference type="ARBA" id="ARBA00022989"/>
    </source>
</evidence>
<evidence type="ECO:0000256" key="3">
    <source>
        <dbReference type="ARBA" id="ARBA00022481"/>
    </source>
</evidence>
<dbReference type="InterPro" id="IPR004090">
    <property type="entry name" value="Chemotax_Me-accpt_rcpt"/>
</dbReference>
<gene>
    <name evidence="16" type="ORF">P262_02267</name>
</gene>
<dbReference type="SMART" id="SM00283">
    <property type="entry name" value="MA"/>
    <property type="match status" value="1"/>
</dbReference>
<dbReference type="InterPro" id="IPR003122">
    <property type="entry name" value="Tar_rcpt_lig-bd"/>
</dbReference>
<dbReference type="Gene3D" id="1.10.287.950">
    <property type="entry name" value="Methyl-accepting chemotaxis protein"/>
    <property type="match status" value="1"/>
</dbReference>
<feature type="domain" description="Methyl-accepting transducer" evidence="14">
    <location>
        <begin position="272"/>
        <end position="501"/>
    </location>
</feature>
<dbReference type="Proteomes" id="UP000018545">
    <property type="component" value="Chromosome"/>
</dbReference>
<dbReference type="PATRIC" id="fig|1401659.3.peg.1605"/>
<comment type="similarity">
    <text evidence="10">Belongs to the methyl-accepting chemotaxis (MCP) protein family.</text>
</comment>
<keyword evidence="9 11" id="KW-0807">Transducer</keyword>
<keyword evidence="5" id="KW-0997">Cell inner membrane</keyword>
<evidence type="ECO:0000256" key="1">
    <source>
        <dbReference type="ARBA" id="ARBA00004429"/>
    </source>
</evidence>
<dbReference type="RefSeq" id="WP_023898504.1">
    <property type="nucleotide sequence ID" value="NC_023032.1"/>
</dbReference>
<feature type="transmembrane region" description="Helical" evidence="13">
    <location>
        <begin position="193"/>
        <end position="213"/>
    </location>
</feature>
<feature type="coiled-coil region" evidence="12">
    <location>
        <begin position="291"/>
        <end position="328"/>
    </location>
</feature>
<dbReference type="SMART" id="SM00304">
    <property type="entry name" value="HAMP"/>
    <property type="match status" value="1"/>
</dbReference>
<evidence type="ECO:0000256" key="4">
    <source>
        <dbReference type="ARBA" id="ARBA00022500"/>
    </source>
</evidence>
<dbReference type="EMBL" id="CP006731">
    <property type="protein sequence ID" value="AHB69975.1"/>
    <property type="molecule type" value="Genomic_DNA"/>
</dbReference>
<feature type="transmembrane region" description="Helical" evidence="13">
    <location>
        <begin position="7"/>
        <end position="30"/>
    </location>
</feature>
<feature type="domain" description="HAMP" evidence="15">
    <location>
        <begin position="215"/>
        <end position="267"/>
    </location>
</feature>
<dbReference type="GO" id="GO:0007165">
    <property type="term" value="P:signal transduction"/>
    <property type="evidence" value="ECO:0007669"/>
    <property type="project" value="UniProtKB-KW"/>
</dbReference>
<dbReference type="AlphaFoldDB" id="V5TZ33"/>
<evidence type="ECO:0000256" key="10">
    <source>
        <dbReference type="ARBA" id="ARBA00029447"/>
    </source>
</evidence>
<dbReference type="PANTHER" id="PTHR43531:SF16">
    <property type="entry name" value="METHYL-ACCEPTING CHEMOTAXIS PROTEIN II"/>
    <property type="match status" value="1"/>
</dbReference>
<comment type="subcellular location">
    <subcellularLocation>
        <location evidence="1">Cell inner membrane</location>
        <topology evidence="1">Multi-pass membrane protein</topology>
    </subcellularLocation>
</comment>
<dbReference type="InterPro" id="IPR035440">
    <property type="entry name" value="4HB_MCP_dom_sf"/>
</dbReference>
<evidence type="ECO:0000256" key="11">
    <source>
        <dbReference type="PROSITE-ProRule" id="PRU00284"/>
    </source>
</evidence>
<dbReference type="SUPFAM" id="SSF47170">
    <property type="entry name" value="Aspartate receptor, ligand-binding domain"/>
    <property type="match status" value="1"/>
</dbReference>
<dbReference type="PRINTS" id="PR00260">
    <property type="entry name" value="CHEMTRNSDUCR"/>
</dbReference>
<evidence type="ECO:0000256" key="12">
    <source>
        <dbReference type="SAM" id="Coils"/>
    </source>
</evidence>
<dbReference type="SMART" id="SM00319">
    <property type="entry name" value="TarH"/>
    <property type="match status" value="1"/>
</dbReference>